<dbReference type="AlphaFoldDB" id="X1RTZ8"/>
<dbReference type="PRINTS" id="PR00413">
    <property type="entry name" value="HADHALOGNASE"/>
</dbReference>
<dbReference type="Pfam" id="PF13419">
    <property type="entry name" value="HAD_2"/>
    <property type="match status" value="1"/>
</dbReference>
<dbReference type="EMBL" id="BARW01000604">
    <property type="protein sequence ID" value="GAI66680.1"/>
    <property type="molecule type" value="Genomic_DNA"/>
</dbReference>
<dbReference type="CDD" id="cd02603">
    <property type="entry name" value="HAD_sEH-N_like"/>
    <property type="match status" value="1"/>
</dbReference>
<evidence type="ECO:0000313" key="1">
    <source>
        <dbReference type="EMBL" id="GAI66680.1"/>
    </source>
</evidence>
<dbReference type="InterPro" id="IPR023214">
    <property type="entry name" value="HAD_sf"/>
</dbReference>
<dbReference type="InterPro" id="IPR036412">
    <property type="entry name" value="HAD-like_sf"/>
</dbReference>
<dbReference type="NCBIfam" id="TIGR01509">
    <property type="entry name" value="HAD-SF-IA-v3"/>
    <property type="match status" value="1"/>
</dbReference>
<reference evidence="1" key="1">
    <citation type="journal article" date="2014" name="Front. Microbiol.">
        <title>High frequency of phylogenetically diverse reductive dehalogenase-homologous genes in deep subseafloor sedimentary metagenomes.</title>
        <authorList>
            <person name="Kawai M."/>
            <person name="Futagami T."/>
            <person name="Toyoda A."/>
            <person name="Takaki Y."/>
            <person name="Nishi S."/>
            <person name="Hori S."/>
            <person name="Arai W."/>
            <person name="Tsubouchi T."/>
            <person name="Morono Y."/>
            <person name="Uchiyama I."/>
            <person name="Ito T."/>
            <person name="Fujiyama A."/>
            <person name="Inagaki F."/>
            <person name="Takami H."/>
        </authorList>
    </citation>
    <scope>NUCLEOTIDE SEQUENCE</scope>
    <source>
        <strain evidence="1">Expedition CK06-06</strain>
    </source>
</reference>
<dbReference type="SFLD" id="SFLDS00003">
    <property type="entry name" value="Haloacid_Dehalogenase"/>
    <property type="match status" value="1"/>
</dbReference>
<sequence length="201" mass="24089">MIKNIIFDLGNVLLRFKPEEFLLQFTSDKEYIKQFVPKITRSKLWLDLDRGLESLENAEIIFISKYPEEKELISLFFNHWMEMLTPIEDNINILLDLKESGYKTYILSNFIKETFKFMKEKFDFFTLFDGQIISAEEKVIKPEKAIYETLLRRYQLIPEESLFIDDVLFFLKPAKKLGISTIWNRPHTDLRKELKKFNVVI</sequence>
<organism evidence="1">
    <name type="scientific">marine sediment metagenome</name>
    <dbReference type="NCBI Taxonomy" id="412755"/>
    <lineage>
        <taxon>unclassified sequences</taxon>
        <taxon>metagenomes</taxon>
        <taxon>ecological metagenomes</taxon>
    </lineage>
</organism>
<dbReference type="Gene3D" id="1.10.150.240">
    <property type="entry name" value="Putative phosphatase, domain 2"/>
    <property type="match status" value="1"/>
</dbReference>
<dbReference type="InterPro" id="IPR041492">
    <property type="entry name" value="HAD_2"/>
</dbReference>
<dbReference type="InterPro" id="IPR006439">
    <property type="entry name" value="HAD-SF_hydro_IA"/>
</dbReference>
<gene>
    <name evidence="1" type="ORF">S12H4_02455</name>
</gene>
<name>X1RTZ8_9ZZZZ</name>
<dbReference type="Gene3D" id="3.40.50.1000">
    <property type="entry name" value="HAD superfamily/HAD-like"/>
    <property type="match status" value="1"/>
</dbReference>
<dbReference type="SFLD" id="SFLDG01129">
    <property type="entry name" value="C1.5:_HAD__Beta-PGM__Phosphata"/>
    <property type="match status" value="1"/>
</dbReference>
<dbReference type="InterPro" id="IPR023198">
    <property type="entry name" value="PGP-like_dom2"/>
</dbReference>
<accession>X1RTZ8</accession>
<protein>
    <recommendedName>
        <fullName evidence="2">FCP1 homology domain-containing protein</fullName>
    </recommendedName>
</protein>
<dbReference type="SUPFAM" id="SSF56784">
    <property type="entry name" value="HAD-like"/>
    <property type="match status" value="1"/>
</dbReference>
<dbReference type="PANTHER" id="PTHR43611">
    <property type="entry name" value="ALPHA-D-GLUCOSE 1-PHOSPHATE PHOSPHATASE"/>
    <property type="match status" value="1"/>
</dbReference>
<evidence type="ECO:0008006" key="2">
    <source>
        <dbReference type="Google" id="ProtNLM"/>
    </source>
</evidence>
<proteinExistence type="predicted"/>
<dbReference type="PANTHER" id="PTHR43611:SF3">
    <property type="entry name" value="FLAVIN MONONUCLEOTIDE HYDROLASE 1, CHLOROPLATIC"/>
    <property type="match status" value="1"/>
</dbReference>
<comment type="caution">
    <text evidence="1">The sequence shown here is derived from an EMBL/GenBank/DDBJ whole genome shotgun (WGS) entry which is preliminary data.</text>
</comment>